<dbReference type="SUPFAM" id="SSF52172">
    <property type="entry name" value="CheY-like"/>
    <property type="match status" value="1"/>
</dbReference>
<dbReference type="OrthoDB" id="9797341at2"/>
<organism evidence="8 9">
    <name type="scientific">Sediminibacterium ginsengisoli</name>
    <dbReference type="NCBI Taxonomy" id="413434"/>
    <lineage>
        <taxon>Bacteria</taxon>
        <taxon>Pseudomonadati</taxon>
        <taxon>Bacteroidota</taxon>
        <taxon>Chitinophagia</taxon>
        <taxon>Chitinophagales</taxon>
        <taxon>Chitinophagaceae</taxon>
        <taxon>Sediminibacterium</taxon>
    </lineage>
</organism>
<proteinExistence type="predicted"/>
<protein>
    <submittedName>
        <fullName evidence="8">DNA-binding response regulator, NarL/FixJ family, contains REC and HTH domains</fullName>
    </submittedName>
</protein>
<feature type="modified residue" description="4-aspartylphosphate" evidence="5">
    <location>
        <position position="57"/>
    </location>
</feature>
<dbReference type="Gene3D" id="3.40.50.2300">
    <property type="match status" value="1"/>
</dbReference>
<dbReference type="PROSITE" id="PS50043">
    <property type="entry name" value="HTH_LUXR_2"/>
    <property type="match status" value="1"/>
</dbReference>
<evidence type="ECO:0000256" key="1">
    <source>
        <dbReference type="ARBA" id="ARBA00022553"/>
    </source>
</evidence>
<evidence type="ECO:0000259" key="7">
    <source>
        <dbReference type="PROSITE" id="PS50110"/>
    </source>
</evidence>
<dbReference type="GO" id="GO:0003677">
    <property type="term" value="F:DNA binding"/>
    <property type="evidence" value="ECO:0007669"/>
    <property type="project" value="UniProtKB-KW"/>
</dbReference>
<dbReference type="EMBL" id="FUWH01000011">
    <property type="protein sequence ID" value="SKA13229.1"/>
    <property type="molecule type" value="Genomic_DNA"/>
</dbReference>
<dbReference type="AlphaFoldDB" id="A0A1T4RBB9"/>
<evidence type="ECO:0000256" key="2">
    <source>
        <dbReference type="ARBA" id="ARBA00023015"/>
    </source>
</evidence>
<evidence type="ECO:0000259" key="6">
    <source>
        <dbReference type="PROSITE" id="PS50043"/>
    </source>
</evidence>
<dbReference type="InterPro" id="IPR000792">
    <property type="entry name" value="Tscrpt_reg_LuxR_C"/>
</dbReference>
<dbReference type="PROSITE" id="PS50110">
    <property type="entry name" value="RESPONSE_REGULATORY"/>
    <property type="match status" value="1"/>
</dbReference>
<dbReference type="Pfam" id="PF00196">
    <property type="entry name" value="GerE"/>
    <property type="match status" value="1"/>
</dbReference>
<evidence type="ECO:0000313" key="9">
    <source>
        <dbReference type="Proteomes" id="UP000190888"/>
    </source>
</evidence>
<sequence length="219" mass="24424">MTKNIHIVIADDHQVFREGVKSVVKKAGYIVITGEAGTGKDAVDLVRDKKPDVILLDIIMPSMNGIEAARIIRQKYPHTAIIALSWFTDRQYVLDMIHAGAIGYVTKNCAKNDIVNAINSVIQNVPYYTSEIANILTQVVKHGNFPGSAHEDNCVFSETELSIIDLICQQSTTKEIADKLFLSTRTIEGYRKKIEDKMQVKNTAGIVIYAIKKGIYRID</sequence>
<dbReference type="InterPro" id="IPR011006">
    <property type="entry name" value="CheY-like_superfamily"/>
</dbReference>
<dbReference type="GO" id="GO:0000160">
    <property type="term" value="P:phosphorelay signal transduction system"/>
    <property type="evidence" value="ECO:0007669"/>
    <property type="project" value="InterPro"/>
</dbReference>
<dbReference type="CDD" id="cd17535">
    <property type="entry name" value="REC_NarL-like"/>
    <property type="match status" value="1"/>
</dbReference>
<accession>A0A1T4RBB9</accession>
<dbReference type="Proteomes" id="UP000190888">
    <property type="component" value="Unassembled WGS sequence"/>
</dbReference>
<dbReference type="STRING" id="413434.SAMN04488132_11189"/>
<evidence type="ECO:0000313" key="8">
    <source>
        <dbReference type="EMBL" id="SKA13229.1"/>
    </source>
</evidence>
<dbReference type="InterPro" id="IPR001789">
    <property type="entry name" value="Sig_transdc_resp-reg_receiver"/>
</dbReference>
<dbReference type="SMART" id="SM00448">
    <property type="entry name" value="REC"/>
    <property type="match status" value="1"/>
</dbReference>
<evidence type="ECO:0000256" key="3">
    <source>
        <dbReference type="ARBA" id="ARBA00023125"/>
    </source>
</evidence>
<evidence type="ECO:0000256" key="5">
    <source>
        <dbReference type="PROSITE-ProRule" id="PRU00169"/>
    </source>
</evidence>
<keyword evidence="4" id="KW-0804">Transcription</keyword>
<name>A0A1T4RBB9_9BACT</name>
<keyword evidence="2" id="KW-0805">Transcription regulation</keyword>
<feature type="domain" description="HTH luxR-type" evidence="6">
    <location>
        <begin position="149"/>
        <end position="214"/>
    </location>
</feature>
<dbReference type="CDD" id="cd06170">
    <property type="entry name" value="LuxR_C_like"/>
    <property type="match status" value="1"/>
</dbReference>
<dbReference type="RefSeq" id="WP_078832472.1">
    <property type="nucleotide sequence ID" value="NZ_FUWH01000011.1"/>
</dbReference>
<dbReference type="SUPFAM" id="SSF46894">
    <property type="entry name" value="C-terminal effector domain of the bipartite response regulators"/>
    <property type="match status" value="1"/>
</dbReference>
<keyword evidence="3 8" id="KW-0238">DNA-binding</keyword>
<feature type="domain" description="Response regulatory" evidence="7">
    <location>
        <begin position="6"/>
        <end position="122"/>
    </location>
</feature>
<dbReference type="PANTHER" id="PTHR43214">
    <property type="entry name" value="TWO-COMPONENT RESPONSE REGULATOR"/>
    <property type="match status" value="1"/>
</dbReference>
<gene>
    <name evidence="8" type="ORF">SAMN04488132_11189</name>
</gene>
<dbReference type="PANTHER" id="PTHR43214:SF41">
    <property type="entry name" value="NITRATE_NITRITE RESPONSE REGULATOR PROTEIN NARP"/>
    <property type="match status" value="1"/>
</dbReference>
<evidence type="ECO:0000256" key="4">
    <source>
        <dbReference type="ARBA" id="ARBA00023163"/>
    </source>
</evidence>
<dbReference type="SMART" id="SM00421">
    <property type="entry name" value="HTH_LUXR"/>
    <property type="match status" value="1"/>
</dbReference>
<dbReference type="InterPro" id="IPR016032">
    <property type="entry name" value="Sig_transdc_resp-reg_C-effctor"/>
</dbReference>
<reference evidence="8 9" key="1">
    <citation type="submission" date="2017-02" db="EMBL/GenBank/DDBJ databases">
        <authorList>
            <person name="Peterson S.W."/>
        </authorList>
    </citation>
    <scope>NUCLEOTIDE SEQUENCE [LARGE SCALE GENOMIC DNA]</scope>
    <source>
        <strain evidence="8 9">DSM 22335</strain>
    </source>
</reference>
<keyword evidence="9" id="KW-1185">Reference proteome</keyword>
<dbReference type="InterPro" id="IPR039420">
    <property type="entry name" value="WalR-like"/>
</dbReference>
<dbReference type="Pfam" id="PF00072">
    <property type="entry name" value="Response_reg"/>
    <property type="match status" value="1"/>
</dbReference>
<keyword evidence="1 5" id="KW-0597">Phosphoprotein</keyword>
<dbReference type="InterPro" id="IPR058245">
    <property type="entry name" value="NreC/VraR/RcsB-like_REC"/>
</dbReference>
<dbReference type="GO" id="GO:0006355">
    <property type="term" value="P:regulation of DNA-templated transcription"/>
    <property type="evidence" value="ECO:0007669"/>
    <property type="project" value="InterPro"/>
</dbReference>